<dbReference type="SUPFAM" id="SSF48726">
    <property type="entry name" value="Immunoglobulin"/>
    <property type="match status" value="6"/>
</dbReference>
<feature type="region of interest" description="Disordered" evidence="5">
    <location>
        <begin position="410"/>
        <end position="429"/>
    </location>
</feature>
<evidence type="ECO:0000256" key="3">
    <source>
        <dbReference type="ARBA" id="ARBA00023136"/>
    </source>
</evidence>
<dbReference type="PANTHER" id="PTHR12080:SF48">
    <property type="entry name" value="IMMUNOGLOBULIN SUBTYPE DOMAIN-CONTAINING PROTEIN"/>
    <property type="match status" value="1"/>
</dbReference>
<comment type="subcellular location">
    <subcellularLocation>
        <location evidence="1">Membrane</location>
    </subcellularLocation>
</comment>
<evidence type="ECO:0000256" key="2">
    <source>
        <dbReference type="ARBA" id="ARBA00022729"/>
    </source>
</evidence>
<dbReference type="InterPro" id="IPR036179">
    <property type="entry name" value="Ig-like_dom_sf"/>
</dbReference>
<organism evidence="8 9">
    <name type="scientific">Albula glossodonta</name>
    <name type="common">roundjaw bonefish</name>
    <dbReference type="NCBI Taxonomy" id="121402"/>
    <lineage>
        <taxon>Eukaryota</taxon>
        <taxon>Metazoa</taxon>
        <taxon>Chordata</taxon>
        <taxon>Craniata</taxon>
        <taxon>Vertebrata</taxon>
        <taxon>Euteleostomi</taxon>
        <taxon>Actinopterygii</taxon>
        <taxon>Neopterygii</taxon>
        <taxon>Teleostei</taxon>
        <taxon>Albuliformes</taxon>
        <taxon>Albulidae</taxon>
        <taxon>Albula</taxon>
    </lineage>
</organism>
<evidence type="ECO:0000256" key="1">
    <source>
        <dbReference type="ARBA" id="ARBA00004370"/>
    </source>
</evidence>
<dbReference type="AlphaFoldDB" id="A0A8T2N0Z9"/>
<dbReference type="PANTHER" id="PTHR12080">
    <property type="entry name" value="SIGNALING LYMPHOCYTIC ACTIVATION MOLECULE"/>
    <property type="match status" value="1"/>
</dbReference>
<keyword evidence="3 6" id="KW-0472">Membrane</keyword>
<dbReference type="GO" id="GO:0016020">
    <property type="term" value="C:membrane"/>
    <property type="evidence" value="ECO:0007669"/>
    <property type="project" value="UniProtKB-SubCell"/>
</dbReference>
<dbReference type="PROSITE" id="PS50835">
    <property type="entry name" value="IG_LIKE"/>
    <property type="match status" value="3"/>
</dbReference>
<keyword evidence="9" id="KW-1185">Reference proteome</keyword>
<sequence length="697" mass="75295">YQFGWTEETVVAAAGSTTKVTVGERVLFPVSPETNPKPVSKPNITAECLRDNITLSCFSSQGSEVTYSWETLPPCGNDSCVHLGQKMEIPPLPPSEPTSYVCAAQNPVSRATSDPVDLGVCSIPLPPVSQFGWTEETVVAAAGSITKVTVGERVLFTVSPETNQSVIIDMSFYNFGILSWSSRLKDPDIHDLYKDRVGIMEDGSIYMNNMQLSDSGLYHIMTQYISENKPEKHSRFHLQVFEPVSKPSITAKCLRDNITLSCFSSQGSEVTYSWETLPPCGNDSCVHLGQTMEIHPLPPSESTSYVCAAQNPVSRATSDPIDLGVCSTPRPTEPVSKPNITAECLKDNITLSCFSSQGSEVTYSWETLPPCGNDSCVHLGQTMEIHPLPPSEPTSYVCAAQNPASRATSDPIDLGVCSTPRSPEPVSKPSITAECLRDNITLSCFSSQGSEVTYSWETLPPCGNDSCVHLGQTMEIHPLPPSESTSYVCAAQNPVSRATSDPIDLGVCSTPRPPVYQFGWTEETVVAAAGSTTKVTVGERVLFPVSPETNQKPVSKPSITAKCLRDNITLSCFSSQGSEVTYSWETLPPCGNDSCVHLGQTMEIHPLPPSESTSYVCAAQNPVSRATSDPVDLGVCSIPQPPGRTWVPILCSLSATLCLIGIVIILCKIKKSEDREKAKSWNQVVINQGETIKFSID</sequence>
<keyword evidence="6" id="KW-0812">Transmembrane</keyword>
<proteinExistence type="predicted"/>
<keyword evidence="6" id="KW-1133">Transmembrane helix</keyword>
<dbReference type="InterPro" id="IPR003599">
    <property type="entry name" value="Ig_sub"/>
</dbReference>
<evidence type="ECO:0000259" key="7">
    <source>
        <dbReference type="PROSITE" id="PS50835"/>
    </source>
</evidence>
<dbReference type="OrthoDB" id="8963224at2759"/>
<dbReference type="EMBL" id="JAFBMS010000179">
    <property type="protein sequence ID" value="KAG9333763.1"/>
    <property type="molecule type" value="Genomic_DNA"/>
</dbReference>
<feature type="transmembrane region" description="Helical" evidence="6">
    <location>
        <begin position="646"/>
        <end position="667"/>
    </location>
</feature>
<comment type="caution">
    <text evidence="8">The sequence shown here is derived from an EMBL/GenBank/DDBJ whole genome shotgun (WGS) entry which is preliminary data.</text>
</comment>
<evidence type="ECO:0000256" key="6">
    <source>
        <dbReference type="SAM" id="Phobius"/>
    </source>
</evidence>
<gene>
    <name evidence="8" type="ORF">JZ751_010276</name>
</gene>
<evidence type="ECO:0000313" key="9">
    <source>
        <dbReference type="Proteomes" id="UP000824540"/>
    </source>
</evidence>
<dbReference type="SMART" id="SM00409">
    <property type="entry name" value="IG"/>
    <property type="match status" value="4"/>
</dbReference>
<feature type="non-terminal residue" evidence="8">
    <location>
        <position position="1"/>
    </location>
</feature>
<name>A0A8T2N0Z9_9TELE</name>
<protein>
    <recommendedName>
        <fullName evidence="7">Ig-like domain-containing protein</fullName>
    </recommendedName>
</protein>
<feature type="domain" description="Ig-like" evidence="7">
    <location>
        <begin position="32"/>
        <end position="113"/>
    </location>
</feature>
<dbReference type="InterPro" id="IPR013783">
    <property type="entry name" value="Ig-like_fold"/>
</dbReference>
<feature type="domain" description="Ig-like" evidence="7">
    <location>
        <begin position="547"/>
        <end position="628"/>
    </location>
</feature>
<dbReference type="InterPro" id="IPR007110">
    <property type="entry name" value="Ig-like_dom"/>
</dbReference>
<keyword evidence="2" id="KW-0732">Signal</keyword>
<evidence type="ECO:0000256" key="5">
    <source>
        <dbReference type="SAM" id="MobiDB-lite"/>
    </source>
</evidence>
<accession>A0A8T2N0Z9</accession>
<dbReference type="Proteomes" id="UP000824540">
    <property type="component" value="Unassembled WGS sequence"/>
</dbReference>
<dbReference type="InterPro" id="IPR015631">
    <property type="entry name" value="CD2/SLAM_rcpt"/>
</dbReference>
<dbReference type="Gene3D" id="2.60.40.10">
    <property type="entry name" value="Immunoglobulins"/>
    <property type="match status" value="6"/>
</dbReference>
<feature type="domain" description="Ig-like" evidence="7">
    <location>
        <begin position="423"/>
        <end position="500"/>
    </location>
</feature>
<evidence type="ECO:0000256" key="4">
    <source>
        <dbReference type="ARBA" id="ARBA00023180"/>
    </source>
</evidence>
<evidence type="ECO:0000313" key="8">
    <source>
        <dbReference type="EMBL" id="KAG9333763.1"/>
    </source>
</evidence>
<reference evidence="8" key="1">
    <citation type="thesis" date="2021" institute="BYU ScholarsArchive" country="Provo, UT, USA">
        <title>Applications of and Algorithms for Genome Assembly and Genomic Analyses with an Emphasis on Marine Teleosts.</title>
        <authorList>
            <person name="Pickett B.D."/>
        </authorList>
    </citation>
    <scope>NUCLEOTIDE SEQUENCE</scope>
    <source>
        <strain evidence="8">HI-2016</strain>
    </source>
</reference>
<keyword evidence="4" id="KW-0325">Glycoprotein</keyword>